<feature type="domain" description="TNase-like" evidence="4">
    <location>
        <begin position="58"/>
        <end position="191"/>
    </location>
</feature>
<proteinExistence type="predicted"/>
<evidence type="ECO:0000256" key="2">
    <source>
        <dbReference type="ARBA" id="ARBA00022759"/>
    </source>
</evidence>
<protein>
    <submittedName>
        <fullName evidence="5">Micrococcal nuclease</fullName>
    </submittedName>
</protein>
<dbReference type="SUPFAM" id="SSF50199">
    <property type="entry name" value="Staphylococcal nuclease"/>
    <property type="match status" value="1"/>
</dbReference>
<dbReference type="GO" id="GO:0004519">
    <property type="term" value="F:endonuclease activity"/>
    <property type="evidence" value="ECO:0007669"/>
    <property type="project" value="UniProtKB-KW"/>
</dbReference>
<dbReference type="PANTHER" id="PTHR12302:SF3">
    <property type="entry name" value="SERINE_THREONINE-PROTEIN KINASE 31"/>
    <property type="match status" value="1"/>
</dbReference>
<evidence type="ECO:0000313" key="6">
    <source>
        <dbReference type="Proteomes" id="UP000198785"/>
    </source>
</evidence>
<evidence type="ECO:0000313" key="5">
    <source>
        <dbReference type="EMBL" id="SFS30638.1"/>
    </source>
</evidence>
<dbReference type="Proteomes" id="UP000198785">
    <property type="component" value="Unassembled WGS sequence"/>
</dbReference>
<dbReference type="PANTHER" id="PTHR12302">
    <property type="entry name" value="EBNA2 BINDING PROTEIN P100"/>
    <property type="match status" value="1"/>
</dbReference>
<reference evidence="5 6" key="1">
    <citation type="submission" date="2016-10" db="EMBL/GenBank/DDBJ databases">
        <authorList>
            <person name="de Groot N.N."/>
        </authorList>
    </citation>
    <scope>NUCLEOTIDE SEQUENCE [LARGE SCALE GENOMIC DNA]</scope>
    <source>
        <strain evidence="5 6">DSM 22789</strain>
    </source>
</reference>
<accession>A0A1I6NRV7</accession>
<dbReference type="PROSITE" id="PS51257">
    <property type="entry name" value="PROKAR_LIPOPROTEIN"/>
    <property type="match status" value="1"/>
</dbReference>
<keyword evidence="6" id="KW-1185">Reference proteome</keyword>
<evidence type="ECO:0000256" key="3">
    <source>
        <dbReference type="ARBA" id="ARBA00022801"/>
    </source>
</evidence>
<dbReference type="Gene3D" id="2.40.50.90">
    <property type="match status" value="1"/>
</dbReference>
<gene>
    <name evidence="5" type="ORF">SAMN05660206_10143</name>
</gene>
<dbReference type="PROSITE" id="PS50830">
    <property type="entry name" value="TNASE_3"/>
    <property type="match status" value="1"/>
</dbReference>
<keyword evidence="3" id="KW-0378">Hydrolase</keyword>
<sequence>MGSFARIILLVFIYCTPVLIFAVSCQSQSDYATGTKGEVNYLLYENEPSRTEKERRWKEGFAYVTKVIDGDTFWVDNGTESFKVRFIGIDAPEIRNSRWKEKGYYAQEAKEYVRSQTEHQWVRLEFDVQAMDKYKRKLAYIHLEDGTFLNASLVEQGYAVVDTYPPNVKYVELFTDLQKQARETQKGLWEELSE</sequence>
<dbReference type="InterPro" id="IPR016071">
    <property type="entry name" value="Staphylococal_nuclease_OB-fold"/>
</dbReference>
<dbReference type="SMART" id="SM00318">
    <property type="entry name" value="SNc"/>
    <property type="match status" value="1"/>
</dbReference>
<evidence type="ECO:0000256" key="1">
    <source>
        <dbReference type="ARBA" id="ARBA00022722"/>
    </source>
</evidence>
<dbReference type="OrthoDB" id="4376109at2"/>
<evidence type="ECO:0000259" key="4">
    <source>
        <dbReference type="PROSITE" id="PS50830"/>
    </source>
</evidence>
<dbReference type="Pfam" id="PF00565">
    <property type="entry name" value="SNase"/>
    <property type="match status" value="1"/>
</dbReference>
<dbReference type="RefSeq" id="WP_093363541.1">
    <property type="nucleotide sequence ID" value="NZ_FOZZ01000001.1"/>
</dbReference>
<organism evidence="5 6">
    <name type="scientific">Sphingobacterium wenxiniae</name>
    <dbReference type="NCBI Taxonomy" id="683125"/>
    <lineage>
        <taxon>Bacteria</taxon>
        <taxon>Pseudomonadati</taxon>
        <taxon>Bacteroidota</taxon>
        <taxon>Sphingobacteriia</taxon>
        <taxon>Sphingobacteriales</taxon>
        <taxon>Sphingobacteriaceae</taxon>
        <taxon>Sphingobacterium</taxon>
    </lineage>
</organism>
<dbReference type="STRING" id="683125.SAMN05660206_10143"/>
<dbReference type="EMBL" id="FOZZ01000001">
    <property type="protein sequence ID" value="SFS30638.1"/>
    <property type="molecule type" value="Genomic_DNA"/>
</dbReference>
<keyword evidence="1" id="KW-0540">Nuclease</keyword>
<keyword evidence="2" id="KW-0255">Endonuclease</keyword>
<dbReference type="AlphaFoldDB" id="A0A1I6NRV7"/>
<name>A0A1I6NRV7_9SPHI</name>
<dbReference type="InterPro" id="IPR035437">
    <property type="entry name" value="SNase_OB-fold_sf"/>
</dbReference>
<dbReference type="GO" id="GO:0016787">
    <property type="term" value="F:hydrolase activity"/>
    <property type="evidence" value="ECO:0007669"/>
    <property type="project" value="UniProtKB-KW"/>
</dbReference>